<organism evidence="1 2">
    <name type="scientific">Datura stramonium</name>
    <name type="common">Jimsonweed</name>
    <name type="synonym">Common thornapple</name>
    <dbReference type="NCBI Taxonomy" id="4076"/>
    <lineage>
        <taxon>Eukaryota</taxon>
        <taxon>Viridiplantae</taxon>
        <taxon>Streptophyta</taxon>
        <taxon>Embryophyta</taxon>
        <taxon>Tracheophyta</taxon>
        <taxon>Spermatophyta</taxon>
        <taxon>Magnoliopsida</taxon>
        <taxon>eudicotyledons</taxon>
        <taxon>Gunneridae</taxon>
        <taxon>Pentapetalae</taxon>
        <taxon>asterids</taxon>
        <taxon>lamiids</taxon>
        <taxon>Solanales</taxon>
        <taxon>Solanaceae</taxon>
        <taxon>Solanoideae</taxon>
        <taxon>Datureae</taxon>
        <taxon>Datura</taxon>
    </lineage>
</organism>
<feature type="non-terminal residue" evidence="1">
    <location>
        <position position="1"/>
    </location>
</feature>
<name>A0ABS8Y6D3_DATST</name>
<sequence>IQEGIYLEKLLGARPQSFPELIQHVKSIEDNIQARKIIDDPNSLHPTQEMPSNSQCPPTAIDHKKRFQTASDVQDYNLTLRGHIIIALKLRNYIAKAPLIIGGQSNALPTNRSIHQHSIQMENELPRQSKALYTTVAPPAGGHSTLQLPHQLEFFLLQVRLTS</sequence>
<evidence type="ECO:0000313" key="1">
    <source>
        <dbReference type="EMBL" id="MCE5166221.1"/>
    </source>
</evidence>
<proteinExistence type="predicted"/>
<dbReference type="Proteomes" id="UP000823775">
    <property type="component" value="Unassembled WGS sequence"/>
</dbReference>
<keyword evidence="2" id="KW-1185">Reference proteome</keyword>
<evidence type="ECO:0000313" key="2">
    <source>
        <dbReference type="Proteomes" id="UP000823775"/>
    </source>
</evidence>
<gene>
    <name evidence="1" type="ORF">HAX54_015957</name>
</gene>
<accession>A0ABS8Y6D3</accession>
<reference evidence="1 2" key="1">
    <citation type="journal article" date="2021" name="BMC Genomics">
        <title>Datura genome reveals duplications of psychoactive alkaloid biosynthetic genes and high mutation rate following tissue culture.</title>
        <authorList>
            <person name="Rajewski A."/>
            <person name="Carter-House D."/>
            <person name="Stajich J."/>
            <person name="Litt A."/>
        </authorList>
    </citation>
    <scope>NUCLEOTIDE SEQUENCE [LARGE SCALE GENOMIC DNA]</scope>
    <source>
        <strain evidence="1">AR-01</strain>
    </source>
</reference>
<dbReference type="EMBL" id="JACEIK010020269">
    <property type="protein sequence ID" value="MCE5166221.1"/>
    <property type="molecule type" value="Genomic_DNA"/>
</dbReference>
<protein>
    <submittedName>
        <fullName evidence="1">Uncharacterized protein</fullName>
    </submittedName>
</protein>
<comment type="caution">
    <text evidence="1">The sequence shown here is derived from an EMBL/GenBank/DDBJ whole genome shotgun (WGS) entry which is preliminary data.</text>
</comment>